<dbReference type="STRING" id="1304284.L21TH_2443"/>
<evidence type="ECO:0000313" key="2">
    <source>
        <dbReference type="EMBL" id="EOC99531.1"/>
    </source>
</evidence>
<dbReference type="PROSITE" id="PS51257">
    <property type="entry name" value="PROKAR_LIPOPROTEIN"/>
    <property type="match status" value="1"/>
</dbReference>
<keyword evidence="2" id="KW-0449">Lipoprotein</keyword>
<dbReference type="AlphaFoldDB" id="R1ASA9"/>
<organism evidence="2 3">
    <name type="scientific">Caldisalinibacter kiritimatiensis</name>
    <dbReference type="NCBI Taxonomy" id="1304284"/>
    <lineage>
        <taxon>Bacteria</taxon>
        <taxon>Bacillati</taxon>
        <taxon>Bacillota</taxon>
        <taxon>Tissierellia</taxon>
        <taxon>Tissierellales</taxon>
        <taxon>Thermohalobacteraceae</taxon>
        <taxon>Caldisalinibacter</taxon>
    </lineage>
</organism>
<evidence type="ECO:0000256" key="1">
    <source>
        <dbReference type="SAM" id="SignalP"/>
    </source>
</evidence>
<evidence type="ECO:0000313" key="3">
    <source>
        <dbReference type="Proteomes" id="UP000013378"/>
    </source>
</evidence>
<dbReference type="EMBL" id="ARZA01000268">
    <property type="protein sequence ID" value="EOC99531.1"/>
    <property type="molecule type" value="Genomic_DNA"/>
</dbReference>
<comment type="caution">
    <text evidence="2">The sequence shown here is derived from an EMBL/GenBank/DDBJ whole genome shotgun (WGS) entry which is preliminary data.</text>
</comment>
<dbReference type="PANTHER" id="PTHR37507:SF2">
    <property type="entry name" value="SPORULATION PROTEIN YDCC"/>
    <property type="match status" value="1"/>
</dbReference>
<dbReference type="InterPro" id="IPR029046">
    <property type="entry name" value="LolA/LolB/LppX"/>
</dbReference>
<dbReference type="SUPFAM" id="SSF89392">
    <property type="entry name" value="Prokaryotic lipoproteins and lipoprotein localization factors"/>
    <property type="match status" value="1"/>
</dbReference>
<dbReference type="InterPro" id="IPR052944">
    <property type="entry name" value="Sporulation_related"/>
</dbReference>
<protein>
    <submittedName>
        <fullName evidence="2">Putative outer membrane lipoprotein-sorting protein</fullName>
    </submittedName>
</protein>
<dbReference type="PANTHER" id="PTHR37507">
    <property type="entry name" value="SPORULATION PROTEIN YDCC"/>
    <property type="match status" value="1"/>
</dbReference>
<dbReference type="Proteomes" id="UP000013378">
    <property type="component" value="Unassembled WGS sequence"/>
</dbReference>
<dbReference type="RefSeq" id="WP_006316961.1">
    <property type="nucleotide sequence ID" value="NZ_ARZA01000268.1"/>
</dbReference>
<proteinExistence type="predicted"/>
<name>R1ASA9_9FIRM</name>
<dbReference type="eggNOG" id="COG2834">
    <property type="taxonomic scope" value="Bacteria"/>
</dbReference>
<dbReference type="InterPro" id="IPR004564">
    <property type="entry name" value="OM_lipoprot_carrier_LolA-like"/>
</dbReference>
<dbReference type="Gene3D" id="2.50.20.10">
    <property type="entry name" value="Lipoprotein localisation LolA/LolB/LppX"/>
    <property type="match status" value="1"/>
</dbReference>
<dbReference type="OrthoDB" id="2047841at2"/>
<dbReference type="CDD" id="cd16325">
    <property type="entry name" value="LolA"/>
    <property type="match status" value="1"/>
</dbReference>
<reference evidence="2 3" key="1">
    <citation type="journal article" date="2015" name="Geomicrobiol. J.">
        <title>Caldisalinibacter kiritimatiensis gen. nov., sp. nov., a moderately thermohalophilic thiosulfate-reducing bacterium from a hypersaline microbial mat.</title>
        <authorList>
            <person name="Ben Hania W."/>
            <person name="Joseph M."/>
            <person name="Fiebig A."/>
            <person name="Bunk B."/>
            <person name="Klenk H.-P."/>
            <person name="Fardeau M.-L."/>
            <person name="Spring S."/>
        </authorList>
    </citation>
    <scope>NUCLEOTIDE SEQUENCE [LARGE SCALE GENOMIC DNA]</scope>
    <source>
        <strain evidence="2 3">L21-TH-D2</strain>
    </source>
</reference>
<feature type="signal peptide" evidence="1">
    <location>
        <begin position="1"/>
        <end position="18"/>
    </location>
</feature>
<keyword evidence="1" id="KW-0732">Signal</keyword>
<dbReference type="Pfam" id="PF03548">
    <property type="entry name" value="LolA"/>
    <property type="match status" value="1"/>
</dbReference>
<accession>R1ASA9</accession>
<feature type="chain" id="PRO_5038695996" evidence="1">
    <location>
        <begin position="19"/>
        <end position="215"/>
    </location>
</feature>
<sequence length="215" mass="25148">MRKILVGLMIFTILLTVACEEPTDEEIFYKMQKKLSKMESYSTIANITVVGNKSEKTYKLRHIFKRPNRYIIQVIEPEESGGCITVYDGKQAWIYHPQINQSMLIKDFKGSAEQNIFIGYFLKLFVTNEDIRISAENIKDAQYLTLTADIPGNNKYRYKEKLWVDKETFTPYQLIIYDKDGKASVKVKYSNFKHNVDIKDEEFNIEATKKILNNI</sequence>
<keyword evidence="3" id="KW-1185">Reference proteome</keyword>
<gene>
    <name evidence="2" type="ORF">L21TH_2443</name>
</gene>